<dbReference type="Pfam" id="PF20066">
    <property type="entry name" value="Glyoxalase_8"/>
    <property type="match status" value="1"/>
</dbReference>
<dbReference type="InterPro" id="IPR045517">
    <property type="entry name" value="Glyoxalase_8"/>
</dbReference>
<comment type="caution">
    <text evidence="3">The sequence shown here is derived from an EMBL/GenBank/DDBJ whole genome shotgun (WGS) entry which is preliminary data.</text>
</comment>
<dbReference type="Proteomes" id="UP000016566">
    <property type="component" value="Unassembled WGS sequence"/>
</dbReference>
<proteinExistence type="predicted"/>
<accession>U3AF93</accession>
<sequence length="150" mass="16110">MSINPLSLRSAKAQARELRAAIAAKGREISHGQALEAVARHHGHRDWNTLRAGLPDAPEPEAFRAGQRVHGAYLGHAFEGVILGAEMLEAGGRCRVTLRFDAAVDVIAFAGMSNWRRQVSAIIGPDETSADRTSDGTPHLRIFPDNPAAS</sequence>
<evidence type="ECO:0000256" key="1">
    <source>
        <dbReference type="SAM" id="MobiDB-lite"/>
    </source>
</evidence>
<evidence type="ECO:0000313" key="4">
    <source>
        <dbReference type="Proteomes" id="UP000016566"/>
    </source>
</evidence>
<name>U3AF93_9RHOB</name>
<protein>
    <recommendedName>
        <fullName evidence="2">Glyoxalase-related protein domain-containing protein</fullName>
    </recommendedName>
</protein>
<dbReference type="OrthoDB" id="7350221at2"/>
<dbReference type="EMBL" id="BATB01000034">
    <property type="protein sequence ID" value="GAD56329.1"/>
    <property type="molecule type" value="Genomic_DNA"/>
</dbReference>
<evidence type="ECO:0000259" key="2">
    <source>
        <dbReference type="Pfam" id="PF20066"/>
    </source>
</evidence>
<dbReference type="eggNOG" id="ENOG5032RRC">
    <property type="taxonomic scope" value="Bacteria"/>
</dbReference>
<dbReference type="AlphaFoldDB" id="U3AF93"/>
<organism evidence="3 4">
    <name type="scientific">Limimaricola cinnabarinus LL-001</name>
    <dbReference type="NCBI Taxonomy" id="1337093"/>
    <lineage>
        <taxon>Bacteria</taxon>
        <taxon>Pseudomonadati</taxon>
        <taxon>Pseudomonadota</taxon>
        <taxon>Alphaproteobacteria</taxon>
        <taxon>Rhodobacterales</taxon>
        <taxon>Paracoccaceae</taxon>
        <taxon>Limimaricola</taxon>
    </lineage>
</organism>
<evidence type="ECO:0000313" key="3">
    <source>
        <dbReference type="EMBL" id="GAD56329.1"/>
    </source>
</evidence>
<gene>
    <name evidence="3" type="ORF">MBELCI_2381</name>
</gene>
<feature type="region of interest" description="Disordered" evidence="1">
    <location>
        <begin position="126"/>
        <end position="150"/>
    </location>
</feature>
<dbReference type="STRING" id="1337093.MBELCI_2381"/>
<reference evidence="3" key="1">
    <citation type="journal article" date="2013" name="Genome Announc.">
        <title>Draft Genome Sequence of Loktanella cinnabarina LL-001T, Isolated from Deep-Sea Floor Sediment.</title>
        <authorList>
            <person name="Nishi S."/>
            <person name="Tsubouchi T."/>
            <person name="Takaki Y."/>
            <person name="Koyanagi R."/>
            <person name="Satoh N."/>
            <person name="Maruyama T."/>
            <person name="Hatada Y."/>
        </authorList>
    </citation>
    <scope>NUCLEOTIDE SEQUENCE [LARGE SCALE GENOMIC DNA]</scope>
    <source>
        <strain evidence="3">LL-001</strain>
    </source>
</reference>
<dbReference type="RefSeq" id="WP_021694430.1">
    <property type="nucleotide sequence ID" value="NZ_BATB01000034.1"/>
</dbReference>
<feature type="domain" description="Glyoxalase-related protein" evidence="2">
    <location>
        <begin position="5"/>
        <end position="142"/>
    </location>
</feature>
<keyword evidence="4" id="KW-1185">Reference proteome</keyword>